<keyword evidence="3" id="KW-1185">Reference proteome</keyword>
<proteinExistence type="predicted"/>
<evidence type="ECO:0000256" key="1">
    <source>
        <dbReference type="SAM" id="Phobius"/>
    </source>
</evidence>
<feature type="transmembrane region" description="Helical" evidence="1">
    <location>
        <begin position="67"/>
        <end position="85"/>
    </location>
</feature>
<accession>A0ABT0PXX3</accession>
<feature type="transmembrane region" description="Helical" evidence="1">
    <location>
        <begin position="136"/>
        <end position="153"/>
    </location>
</feature>
<dbReference type="Pfam" id="PF10067">
    <property type="entry name" value="DUF2306"/>
    <property type="match status" value="1"/>
</dbReference>
<feature type="transmembrane region" description="Helical" evidence="1">
    <location>
        <begin position="12"/>
        <end position="32"/>
    </location>
</feature>
<feature type="transmembrane region" description="Helical" evidence="1">
    <location>
        <begin position="44"/>
        <end position="61"/>
    </location>
</feature>
<reference evidence="2" key="1">
    <citation type="submission" date="2022-05" db="EMBL/GenBank/DDBJ databases">
        <authorList>
            <person name="Park J.-S."/>
        </authorList>
    </citation>
    <scope>NUCLEOTIDE SEQUENCE</scope>
    <source>
        <strain evidence="2">2012CJ41-6</strain>
    </source>
</reference>
<sequence>MTLDPILNAPIAIQLHVLAAIPATLLGPIAIYRSKRDLLHKCTGYAWISAMAVMALLSFFISGWKVIGPFGPIHLISIFVLQGLITGLRDARAARFTAHKATMQSIYWWGIGLAGLLTLTPGRRLNDALFGSHPETGYWVMAAGLMLLAARWWSARRGGWLSV</sequence>
<gene>
    <name evidence="2" type="ORF">M3P21_02740</name>
</gene>
<protein>
    <submittedName>
        <fullName evidence="2">DUF2306 domain-containing protein</fullName>
    </submittedName>
</protein>
<dbReference type="InterPro" id="IPR018750">
    <property type="entry name" value="DUF2306_membrane"/>
</dbReference>
<evidence type="ECO:0000313" key="3">
    <source>
        <dbReference type="Proteomes" id="UP001203880"/>
    </source>
</evidence>
<name>A0ABT0PXX3_9RHOB</name>
<keyword evidence="1" id="KW-0812">Transmembrane</keyword>
<dbReference type="RefSeq" id="WP_249706599.1">
    <property type="nucleotide sequence ID" value="NZ_JAMFMB010000002.1"/>
</dbReference>
<comment type="caution">
    <text evidence="2">The sequence shown here is derived from an EMBL/GenBank/DDBJ whole genome shotgun (WGS) entry which is preliminary data.</text>
</comment>
<evidence type="ECO:0000313" key="2">
    <source>
        <dbReference type="EMBL" id="MCL6282435.1"/>
    </source>
</evidence>
<keyword evidence="1" id="KW-0472">Membrane</keyword>
<dbReference type="Proteomes" id="UP001203880">
    <property type="component" value="Unassembled WGS sequence"/>
</dbReference>
<keyword evidence="1" id="KW-1133">Transmembrane helix</keyword>
<dbReference type="EMBL" id="JAMFMB010000002">
    <property type="protein sequence ID" value="MCL6282435.1"/>
    <property type="molecule type" value="Genomic_DNA"/>
</dbReference>
<organism evidence="2 3">
    <name type="scientific">Ruegeria spongiae</name>
    <dbReference type="NCBI Taxonomy" id="2942209"/>
    <lineage>
        <taxon>Bacteria</taxon>
        <taxon>Pseudomonadati</taxon>
        <taxon>Pseudomonadota</taxon>
        <taxon>Alphaproteobacteria</taxon>
        <taxon>Rhodobacterales</taxon>
        <taxon>Roseobacteraceae</taxon>
        <taxon>Ruegeria</taxon>
    </lineage>
</organism>
<feature type="transmembrane region" description="Helical" evidence="1">
    <location>
        <begin position="106"/>
        <end position="124"/>
    </location>
</feature>